<dbReference type="PANTHER" id="PTHR30024:SF47">
    <property type="entry name" value="TAURINE-BINDING PERIPLASMIC PROTEIN"/>
    <property type="match status" value="1"/>
</dbReference>
<evidence type="ECO:0000256" key="1">
    <source>
        <dbReference type="ARBA" id="ARBA00004418"/>
    </source>
</evidence>
<protein>
    <submittedName>
        <fullName evidence="5">NitT/TauT family transport system substrate-binding protein</fullName>
    </submittedName>
</protein>
<sequence length="328" mass="36643">MKKYIVILIAAFVVIGGTVAYFKMQKTSTNKITVGVHSWPGGGMVYIGDKMGFFKEEGVEIDIKKIENFDTKRASLISGQIDVDVASTLDQLLIYNETGFPAQVIGITDESDGGDGLVSSDSITDLQQLKGKTIAYAEASPSDFFLRYILKANNIDLKSVHFKPVADPQIAGNAIIARQVDAAVTYEPWLSQAGKEKGLHVLIDTKKYPTLIPGLLIINRDKVMGVNKEHYEKFLRAWFKSADYYYSHKEESQKIISEGMGMKIQDVRDILSVVDIQTKDLNKKLIDKTTPNNLFDLLSNINVFWKENGFINKDLNTESMVNTSLIQK</sequence>
<evidence type="ECO:0000259" key="4">
    <source>
        <dbReference type="Pfam" id="PF09084"/>
    </source>
</evidence>
<comment type="similarity">
    <text evidence="2">Belongs to the bacterial solute-binding protein SsuA/TauA family.</text>
</comment>
<dbReference type="PANTHER" id="PTHR30024">
    <property type="entry name" value="ALIPHATIC SULFONATES-BINDING PROTEIN-RELATED"/>
    <property type="match status" value="1"/>
</dbReference>
<evidence type="ECO:0000313" key="5">
    <source>
        <dbReference type="EMBL" id="SFC93941.1"/>
    </source>
</evidence>
<name>A0A1I1N8C5_9BACT</name>
<dbReference type="STRING" id="927664.SAMN05421780_11342"/>
<accession>A0A1I1N8C5</accession>
<gene>
    <name evidence="5" type="ORF">SAMN05421780_11342</name>
</gene>
<evidence type="ECO:0000256" key="3">
    <source>
        <dbReference type="ARBA" id="ARBA00022729"/>
    </source>
</evidence>
<keyword evidence="6" id="KW-1185">Reference proteome</keyword>
<feature type="domain" description="SsuA/THI5-like" evidence="4">
    <location>
        <begin position="44"/>
        <end position="251"/>
    </location>
</feature>
<dbReference type="EMBL" id="FOLE01000013">
    <property type="protein sequence ID" value="SFC93941.1"/>
    <property type="molecule type" value="Genomic_DNA"/>
</dbReference>
<reference evidence="5 6" key="1">
    <citation type="submission" date="2016-10" db="EMBL/GenBank/DDBJ databases">
        <authorList>
            <person name="de Groot N.N."/>
        </authorList>
    </citation>
    <scope>NUCLEOTIDE SEQUENCE [LARGE SCALE GENOMIC DNA]</scope>
    <source>
        <strain evidence="5 6">DSM 6793</strain>
    </source>
</reference>
<dbReference type="Pfam" id="PF09084">
    <property type="entry name" value="NMT1"/>
    <property type="match status" value="1"/>
</dbReference>
<proteinExistence type="inferred from homology"/>
<dbReference type="InterPro" id="IPR015168">
    <property type="entry name" value="SsuA/THI5"/>
</dbReference>
<organism evidence="5 6">
    <name type="scientific">Flexibacter flexilis DSM 6793</name>
    <dbReference type="NCBI Taxonomy" id="927664"/>
    <lineage>
        <taxon>Bacteria</taxon>
        <taxon>Pseudomonadati</taxon>
        <taxon>Bacteroidota</taxon>
        <taxon>Cytophagia</taxon>
        <taxon>Cytophagales</taxon>
        <taxon>Flexibacteraceae</taxon>
        <taxon>Flexibacter</taxon>
    </lineage>
</organism>
<dbReference type="OrthoDB" id="9815602at2"/>
<dbReference type="SUPFAM" id="SSF53850">
    <property type="entry name" value="Periplasmic binding protein-like II"/>
    <property type="match status" value="1"/>
</dbReference>
<dbReference type="Gene3D" id="3.40.190.10">
    <property type="entry name" value="Periplasmic binding protein-like II"/>
    <property type="match status" value="2"/>
</dbReference>
<dbReference type="AlphaFoldDB" id="A0A1I1N8C5"/>
<evidence type="ECO:0000313" key="6">
    <source>
        <dbReference type="Proteomes" id="UP000199514"/>
    </source>
</evidence>
<evidence type="ECO:0000256" key="2">
    <source>
        <dbReference type="ARBA" id="ARBA00010742"/>
    </source>
</evidence>
<comment type="subcellular location">
    <subcellularLocation>
        <location evidence="1">Periplasm</location>
    </subcellularLocation>
</comment>
<dbReference type="GO" id="GO:0042597">
    <property type="term" value="C:periplasmic space"/>
    <property type="evidence" value="ECO:0007669"/>
    <property type="project" value="UniProtKB-SubCell"/>
</dbReference>
<dbReference type="Proteomes" id="UP000199514">
    <property type="component" value="Unassembled WGS sequence"/>
</dbReference>
<keyword evidence="3" id="KW-0732">Signal</keyword>
<dbReference type="RefSeq" id="WP_091516290.1">
    <property type="nucleotide sequence ID" value="NZ_FOLE01000013.1"/>
</dbReference>